<accession>A0A0A9BTK1</accession>
<dbReference type="AlphaFoldDB" id="A0A0A9BTK1"/>
<organism evidence="1">
    <name type="scientific">Arundo donax</name>
    <name type="common">Giant reed</name>
    <name type="synonym">Donax arundinaceus</name>
    <dbReference type="NCBI Taxonomy" id="35708"/>
    <lineage>
        <taxon>Eukaryota</taxon>
        <taxon>Viridiplantae</taxon>
        <taxon>Streptophyta</taxon>
        <taxon>Embryophyta</taxon>
        <taxon>Tracheophyta</taxon>
        <taxon>Spermatophyta</taxon>
        <taxon>Magnoliopsida</taxon>
        <taxon>Liliopsida</taxon>
        <taxon>Poales</taxon>
        <taxon>Poaceae</taxon>
        <taxon>PACMAD clade</taxon>
        <taxon>Arundinoideae</taxon>
        <taxon>Arundineae</taxon>
        <taxon>Arundo</taxon>
    </lineage>
</organism>
<proteinExistence type="predicted"/>
<reference evidence="1" key="1">
    <citation type="submission" date="2014-09" db="EMBL/GenBank/DDBJ databases">
        <authorList>
            <person name="Magalhaes I.L.F."/>
            <person name="Oliveira U."/>
            <person name="Santos F.R."/>
            <person name="Vidigal T.H.D.A."/>
            <person name="Brescovit A.D."/>
            <person name="Santos A.J."/>
        </authorList>
    </citation>
    <scope>NUCLEOTIDE SEQUENCE</scope>
    <source>
        <tissue evidence="1">Shoot tissue taken approximately 20 cm above the soil surface</tissue>
    </source>
</reference>
<name>A0A0A9BTK1_ARUDO</name>
<protein>
    <submittedName>
        <fullName evidence="1">Uncharacterized protein</fullName>
    </submittedName>
</protein>
<dbReference type="EMBL" id="GBRH01233385">
    <property type="protein sequence ID" value="JAD64510.1"/>
    <property type="molecule type" value="Transcribed_RNA"/>
</dbReference>
<evidence type="ECO:0000313" key="1">
    <source>
        <dbReference type="EMBL" id="JAD64510.1"/>
    </source>
</evidence>
<sequence length="33" mass="3475">MKLLAFAALGTSEQIFCGNLVIKSGKLHLSNGL</sequence>
<reference evidence="1" key="2">
    <citation type="journal article" date="2015" name="Data Brief">
        <title>Shoot transcriptome of the giant reed, Arundo donax.</title>
        <authorList>
            <person name="Barrero R.A."/>
            <person name="Guerrero F.D."/>
            <person name="Moolhuijzen P."/>
            <person name="Goolsby J.A."/>
            <person name="Tidwell J."/>
            <person name="Bellgard S.E."/>
            <person name="Bellgard M.I."/>
        </authorList>
    </citation>
    <scope>NUCLEOTIDE SEQUENCE</scope>
    <source>
        <tissue evidence="1">Shoot tissue taken approximately 20 cm above the soil surface</tissue>
    </source>
</reference>